<evidence type="ECO:0000256" key="1">
    <source>
        <dbReference type="SAM" id="Phobius"/>
    </source>
</evidence>
<sequence length="107" mass="12253">MNRETKIIINLIIFTIIIGGGIFLFSSDVLKVDCELNPPTIIHCEAYNIERLKGCVREGYTGNGFLGMTDWNTEYWVCEDHGRVAKYCAEWSRSSPSNLTKDWKNCK</sequence>
<evidence type="ECO:0000313" key="2">
    <source>
        <dbReference type="EMBL" id="KKN17004.1"/>
    </source>
</evidence>
<dbReference type="AlphaFoldDB" id="A0A0F9NGC9"/>
<accession>A0A0F9NGC9</accession>
<protein>
    <submittedName>
        <fullName evidence="2">Uncharacterized protein</fullName>
    </submittedName>
</protein>
<proteinExistence type="predicted"/>
<organism evidence="2">
    <name type="scientific">marine sediment metagenome</name>
    <dbReference type="NCBI Taxonomy" id="412755"/>
    <lineage>
        <taxon>unclassified sequences</taxon>
        <taxon>metagenomes</taxon>
        <taxon>ecological metagenomes</taxon>
    </lineage>
</organism>
<reference evidence="2" key="1">
    <citation type="journal article" date="2015" name="Nature">
        <title>Complex archaea that bridge the gap between prokaryotes and eukaryotes.</title>
        <authorList>
            <person name="Spang A."/>
            <person name="Saw J.H."/>
            <person name="Jorgensen S.L."/>
            <person name="Zaremba-Niedzwiedzka K."/>
            <person name="Martijn J."/>
            <person name="Lind A.E."/>
            <person name="van Eijk R."/>
            <person name="Schleper C."/>
            <person name="Guy L."/>
            <person name="Ettema T.J."/>
        </authorList>
    </citation>
    <scope>NUCLEOTIDE SEQUENCE</scope>
</reference>
<keyword evidence="1" id="KW-0472">Membrane</keyword>
<comment type="caution">
    <text evidence="2">The sequence shown here is derived from an EMBL/GenBank/DDBJ whole genome shotgun (WGS) entry which is preliminary data.</text>
</comment>
<dbReference type="EMBL" id="LAZR01003564">
    <property type="protein sequence ID" value="KKN17004.1"/>
    <property type="molecule type" value="Genomic_DNA"/>
</dbReference>
<keyword evidence="1" id="KW-1133">Transmembrane helix</keyword>
<gene>
    <name evidence="2" type="ORF">LCGC14_0970120</name>
</gene>
<feature type="transmembrane region" description="Helical" evidence="1">
    <location>
        <begin position="7"/>
        <end position="25"/>
    </location>
</feature>
<name>A0A0F9NGC9_9ZZZZ</name>
<keyword evidence="1" id="KW-0812">Transmembrane</keyword>